<reference evidence="3 4" key="1">
    <citation type="submission" date="2019-11" db="EMBL/GenBank/DDBJ databases">
        <title>Isolation of a new High Light Tolerant Cyanobacteria.</title>
        <authorList>
            <person name="Dobson Z."/>
            <person name="Vaughn N."/>
            <person name="Vaughn M."/>
            <person name="Fromme P."/>
            <person name="Mazor Y."/>
        </authorList>
    </citation>
    <scope>NUCLEOTIDE SEQUENCE [LARGE SCALE GENOMIC DNA]</scope>
    <source>
        <strain evidence="3 4">0216</strain>
    </source>
</reference>
<evidence type="ECO:0000256" key="2">
    <source>
        <dbReference type="SAM" id="Phobius"/>
    </source>
</evidence>
<feature type="region of interest" description="Disordered" evidence="1">
    <location>
        <begin position="242"/>
        <end position="362"/>
    </location>
</feature>
<feature type="region of interest" description="Disordered" evidence="1">
    <location>
        <begin position="116"/>
        <end position="159"/>
    </location>
</feature>
<feature type="region of interest" description="Disordered" evidence="1">
    <location>
        <begin position="184"/>
        <end position="230"/>
    </location>
</feature>
<feature type="compositionally biased region" description="Acidic residues" evidence="1">
    <location>
        <begin position="407"/>
        <end position="417"/>
    </location>
</feature>
<organism evidence="3 4">
    <name type="scientific">Cyanobacterium aponinum 0216</name>
    <dbReference type="NCBI Taxonomy" id="2676140"/>
    <lineage>
        <taxon>Bacteria</taxon>
        <taxon>Bacillati</taxon>
        <taxon>Cyanobacteriota</taxon>
        <taxon>Cyanophyceae</taxon>
        <taxon>Oscillatoriophycideae</taxon>
        <taxon>Chroococcales</taxon>
        <taxon>Geminocystaceae</taxon>
        <taxon>Cyanobacterium</taxon>
    </lineage>
</organism>
<keyword evidence="2" id="KW-0812">Transmembrane</keyword>
<evidence type="ECO:0000313" key="4">
    <source>
        <dbReference type="Proteomes" id="UP000437131"/>
    </source>
</evidence>
<keyword evidence="2" id="KW-1133">Transmembrane helix</keyword>
<feature type="transmembrane region" description="Helical" evidence="2">
    <location>
        <begin position="33"/>
        <end position="49"/>
    </location>
</feature>
<feature type="compositionally biased region" description="Acidic residues" evidence="1">
    <location>
        <begin position="309"/>
        <end position="322"/>
    </location>
</feature>
<proteinExistence type="predicted"/>
<dbReference type="EMBL" id="WMIA01000006">
    <property type="protein sequence ID" value="MTF38651.1"/>
    <property type="molecule type" value="Genomic_DNA"/>
</dbReference>
<comment type="caution">
    <text evidence="3">The sequence shown here is derived from an EMBL/GenBank/DDBJ whole genome shotgun (WGS) entry which is preliminary data.</text>
</comment>
<name>A0A844GUC4_9CHRO</name>
<sequence>MLAYFLAILVAITSLSLYINAFIRPKIHRKDDFLWSGLGLFYALVLWICAGRITGAVLLGQCAGVAVAIAFIWENSKLRQALIAESQSNQALEGFSVLTFIAQLLAKVSQLGKKKPVVTTTQPEKPSETVTTPPEEKEETLTPAASTTKEETPVKNQPTETEIKPYREEVIKDTIEEVTSPPQLEKEIAISDEGKEEEKIDTTSEDKEIEIDNADTTPEDETEKTENKPKINLIGRIRNIFRKSPAQTSSTSVNDELPESLLDEIDDLEEEIDPESTAVEVEEAIANLDVTESSQEEEKDNQEVSEISQESDEEKAIEEELISDSQKEANEDIKDKSVVVEEEKENDVEEGESKITEENTEVMEENVNIESEIETTVTSQAENLVVEEQISPKTDTQEEEKEKEIPPEDTIESLDDLFPDKKN</sequence>
<accession>A0A844GUC4</accession>
<protein>
    <recommendedName>
        <fullName evidence="5">Ycf66 family protein</fullName>
    </recommendedName>
</protein>
<feature type="compositionally biased region" description="Acidic residues" evidence="1">
    <location>
        <begin position="207"/>
        <end position="223"/>
    </location>
</feature>
<evidence type="ECO:0000256" key="1">
    <source>
        <dbReference type="SAM" id="MobiDB-lite"/>
    </source>
</evidence>
<gene>
    <name evidence="3" type="ORF">GGC33_06900</name>
</gene>
<keyword evidence="2" id="KW-0472">Membrane</keyword>
<dbReference type="AlphaFoldDB" id="A0A844GUC4"/>
<dbReference type="RefSeq" id="WP_155083546.1">
    <property type="nucleotide sequence ID" value="NZ_WMIA01000006.1"/>
</dbReference>
<feature type="region of interest" description="Disordered" evidence="1">
    <location>
        <begin position="386"/>
        <end position="423"/>
    </location>
</feature>
<evidence type="ECO:0000313" key="3">
    <source>
        <dbReference type="EMBL" id="MTF38651.1"/>
    </source>
</evidence>
<feature type="transmembrane region" description="Helical" evidence="2">
    <location>
        <begin position="56"/>
        <end position="73"/>
    </location>
</feature>
<dbReference type="InterPro" id="IPR010004">
    <property type="entry name" value="Uncharacterised_Ycf66"/>
</dbReference>
<feature type="compositionally biased region" description="Basic and acidic residues" evidence="1">
    <location>
        <begin position="325"/>
        <end position="341"/>
    </location>
</feature>
<feature type="compositionally biased region" description="Acidic residues" evidence="1">
    <location>
        <begin position="256"/>
        <end position="274"/>
    </location>
</feature>
<feature type="compositionally biased region" description="Polar residues" evidence="1">
    <location>
        <begin position="245"/>
        <end position="254"/>
    </location>
</feature>
<dbReference type="Pfam" id="PF07444">
    <property type="entry name" value="Ycf66_N"/>
    <property type="match status" value="1"/>
</dbReference>
<feature type="compositionally biased region" description="Basic and acidic residues" evidence="1">
    <location>
        <begin position="184"/>
        <end position="206"/>
    </location>
</feature>
<evidence type="ECO:0008006" key="5">
    <source>
        <dbReference type="Google" id="ProtNLM"/>
    </source>
</evidence>
<dbReference type="Proteomes" id="UP000437131">
    <property type="component" value="Unassembled WGS sequence"/>
</dbReference>